<sequence>MSVCEYMASTVACAHTYAYCAAAEDDETRKEGEKYDHRHVRCPNHLLWCLTKDEGLEMPSSYSQNALVSSPRKVYAWERKGSKLRRAQREEDKRPLLNAPGAMALGASTHSSGATARRTFCFRAPTALSRPRRQHLLQRPKATKPARYRRYKALPGDCDSNGVLVSPAGSDKIVRPRLAAPLFPMHTFYQLGLQQQLLQITPDTSDLAQSAAALSSPRRRRIRRRASQELTQEAGAYRIAWMVMSF</sequence>
<gene>
    <name evidence="1" type="ORF">TRIVIDRAFT_197233</name>
</gene>
<dbReference type="VEuPathDB" id="FungiDB:TRIVIDRAFT_197233"/>
<accession>G9ME92</accession>
<organism evidence="1 2">
    <name type="scientific">Hypocrea virens (strain Gv29-8 / FGSC 10586)</name>
    <name type="common">Gliocladium virens</name>
    <name type="synonym">Trichoderma virens</name>
    <dbReference type="NCBI Taxonomy" id="413071"/>
    <lineage>
        <taxon>Eukaryota</taxon>
        <taxon>Fungi</taxon>
        <taxon>Dikarya</taxon>
        <taxon>Ascomycota</taxon>
        <taxon>Pezizomycotina</taxon>
        <taxon>Sordariomycetes</taxon>
        <taxon>Hypocreomycetidae</taxon>
        <taxon>Hypocreales</taxon>
        <taxon>Hypocreaceae</taxon>
        <taxon>Trichoderma</taxon>
    </lineage>
</organism>
<dbReference type="InParanoid" id="G9ME92"/>
<proteinExistence type="predicted"/>
<reference evidence="1 2" key="1">
    <citation type="journal article" date="2011" name="Genome Biol.">
        <title>Comparative genome sequence analysis underscores mycoparasitism as the ancestral life style of Trichoderma.</title>
        <authorList>
            <person name="Kubicek C.P."/>
            <person name="Herrera-Estrella A."/>
            <person name="Seidl-Seiboth V."/>
            <person name="Martinez D.A."/>
            <person name="Druzhinina I.S."/>
            <person name="Thon M."/>
            <person name="Zeilinger S."/>
            <person name="Casas-Flores S."/>
            <person name="Horwitz B.A."/>
            <person name="Mukherjee P.K."/>
            <person name="Mukherjee M."/>
            <person name="Kredics L."/>
            <person name="Alcaraz L.D."/>
            <person name="Aerts A."/>
            <person name="Antal Z."/>
            <person name="Atanasova L."/>
            <person name="Cervantes-Badillo M.G."/>
            <person name="Challacombe J."/>
            <person name="Chertkov O."/>
            <person name="McCluskey K."/>
            <person name="Coulpier F."/>
            <person name="Deshpande N."/>
            <person name="von Doehren H."/>
            <person name="Ebbole D.J."/>
            <person name="Esquivel-Naranjo E.U."/>
            <person name="Fekete E."/>
            <person name="Flipphi M."/>
            <person name="Glaser F."/>
            <person name="Gomez-Rodriguez E.Y."/>
            <person name="Gruber S."/>
            <person name="Han C."/>
            <person name="Henrissat B."/>
            <person name="Hermosa R."/>
            <person name="Hernandez-Onate M."/>
            <person name="Karaffa L."/>
            <person name="Kosti I."/>
            <person name="Le Crom S."/>
            <person name="Lindquist E."/>
            <person name="Lucas S."/>
            <person name="Luebeck M."/>
            <person name="Luebeck P.S."/>
            <person name="Margeot A."/>
            <person name="Metz B."/>
            <person name="Misra M."/>
            <person name="Nevalainen H."/>
            <person name="Omann M."/>
            <person name="Packer N."/>
            <person name="Perrone G."/>
            <person name="Uresti-Rivera E.E."/>
            <person name="Salamov A."/>
            <person name="Schmoll M."/>
            <person name="Seiboth B."/>
            <person name="Shapiro H."/>
            <person name="Sukno S."/>
            <person name="Tamayo-Ramos J.A."/>
            <person name="Tisch D."/>
            <person name="Wiest A."/>
            <person name="Wilkinson H.H."/>
            <person name="Zhang M."/>
            <person name="Coutinho P.M."/>
            <person name="Kenerley C.M."/>
            <person name="Monte E."/>
            <person name="Baker S.E."/>
            <person name="Grigoriev I.V."/>
        </authorList>
    </citation>
    <scope>NUCLEOTIDE SEQUENCE [LARGE SCALE GENOMIC DNA]</scope>
    <source>
        <strain evidence="2">Gv29-8 / FGSC 10586</strain>
    </source>
</reference>
<dbReference type="AlphaFoldDB" id="G9ME92"/>
<dbReference type="Proteomes" id="UP000007115">
    <property type="component" value="Unassembled WGS sequence"/>
</dbReference>
<evidence type="ECO:0000313" key="1">
    <source>
        <dbReference type="EMBL" id="EHK27385.1"/>
    </source>
</evidence>
<evidence type="ECO:0000313" key="2">
    <source>
        <dbReference type="Proteomes" id="UP000007115"/>
    </source>
</evidence>
<dbReference type="HOGENOM" id="CLU_1129186_0_0_1"/>
<name>G9ME92_HYPVG</name>
<dbReference type="GeneID" id="25789986"/>
<dbReference type="EMBL" id="ABDF02000001">
    <property type="protein sequence ID" value="EHK27385.1"/>
    <property type="molecule type" value="Genomic_DNA"/>
</dbReference>
<keyword evidence="2" id="KW-1185">Reference proteome</keyword>
<dbReference type="RefSeq" id="XP_013961587.1">
    <property type="nucleotide sequence ID" value="XM_014106112.1"/>
</dbReference>
<comment type="caution">
    <text evidence="1">The sequence shown here is derived from an EMBL/GenBank/DDBJ whole genome shotgun (WGS) entry which is preliminary data.</text>
</comment>
<protein>
    <submittedName>
        <fullName evidence="1">Uncharacterized protein</fullName>
    </submittedName>
</protein>
<dbReference type="OrthoDB" id="10484501at2759"/>